<dbReference type="GeneID" id="68112569"/>
<feature type="compositionally biased region" description="Polar residues" evidence="1">
    <location>
        <begin position="1"/>
        <end position="17"/>
    </location>
</feature>
<sequence length="165" mass="18553">MTKKNNSYNRTRMSNDQPFFEKAPTSAWRRGATNSNSKKRSIYGNGKTVDQIVGIANESKASSFSSSKNRPVSKDSLLQLLAIQDPKQPVMVKGVITEIYPEAFAYALSDPTTTIRVEILPEEGHEESSWVDVAENRLKVGTRVQLVVQWKKKPNLIDFVCFQSN</sequence>
<evidence type="ECO:0000313" key="2">
    <source>
        <dbReference type="EMBL" id="KAF0974928.1"/>
    </source>
</evidence>
<feature type="region of interest" description="Disordered" evidence="1">
    <location>
        <begin position="1"/>
        <end position="43"/>
    </location>
</feature>
<dbReference type="Proteomes" id="UP000444721">
    <property type="component" value="Unassembled WGS sequence"/>
</dbReference>
<dbReference type="VEuPathDB" id="AmoebaDB:FDP41_006033"/>
<evidence type="ECO:0000256" key="1">
    <source>
        <dbReference type="SAM" id="MobiDB-lite"/>
    </source>
</evidence>
<keyword evidence="4" id="KW-1185">Reference proteome</keyword>
<protein>
    <submittedName>
        <fullName evidence="2">Uncharacterized protein</fullName>
    </submittedName>
</protein>
<evidence type="ECO:0000313" key="4">
    <source>
        <dbReference type="Proteomes" id="UP000444721"/>
    </source>
</evidence>
<reference evidence="2 4" key="1">
    <citation type="journal article" date="2019" name="Sci. Rep.">
        <title>Nanopore sequencing improves the draft genome of the human pathogenic amoeba Naegleria fowleri.</title>
        <authorList>
            <person name="Liechti N."/>
            <person name="Schurch N."/>
            <person name="Bruggmann R."/>
            <person name="Wittwer M."/>
        </authorList>
    </citation>
    <scope>NUCLEOTIDE SEQUENCE [LARGE SCALE GENOMIC DNA]</scope>
    <source>
        <strain evidence="2 4">ATCC 30894</strain>
    </source>
</reference>
<organism evidence="2 4">
    <name type="scientific">Naegleria fowleri</name>
    <name type="common">Brain eating amoeba</name>
    <dbReference type="NCBI Taxonomy" id="5763"/>
    <lineage>
        <taxon>Eukaryota</taxon>
        <taxon>Discoba</taxon>
        <taxon>Heterolobosea</taxon>
        <taxon>Tetramitia</taxon>
        <taxon>Eutetramitia</taxon>
        <taxon>Vahlkampfiidae</taxon>
        <taxon>Naegleria</taxon>
    </lineage>
</organism>
<gene>
    <name evidence="3" type="ORF">FDP41_005351</name>
    <name evidence="2" type="ORF">FDP41_006033</name>
</gene>
<dbReference type="EMBL" id="VFQX01000044">
    <property type="protein sequence ID" value="KAF0975357.1"/>
    <property type="molecule type" value="Genomic_DNA"/>
</dbReference>
<evidence type="ECO:0000313" key="3">
    <source>
        <dbReference type="EMBL" id="KAF0975357.1"/>
    </source>
</evidence>
<dbReference type="AlphaFoldDB" id="A0A6A5BL79"/>
<dbReference type="VEuPathDB" id="AmoebaDB:FDP41_005351"/>
<dbReference type="EMBL" id="VFQX01000049">
    <property type="protein sequence ID" value="KAF0974928.1"/>
    <property type="molecule type" value="Genomic_DNA"/>
</dbReference>
<accession>A0A6A5BL79</accession>
<name>A0A6A5BL79_NAEFO</name>
<dbReference type="VEuPathDB" id="AmoebaDB:NfTy_064180"/>
<proteinExistence type="predicted"/>
<dbReference type="RefSeq" id="XP_044560070.1">
    <property type="nucleotide sequence ID" value="XM_044708866.1"/>
</dbReference>
<comment type="caution">
    <text evidence="2">The sequence shown here is derived from an EMBL/GenBank/DDBJ whole genome shotgun (WGS) entry which is preliminary data.</text>
</comment>
<dbReference type="OrthoDB" id="10557392at2759"/>